<dbReference type="Proteomes" id="UP000789901">
    <property type="component" value="Unassembled WGS sequence"/>
</dbReference>
<dbReference type="EMBL" id="CAJVQB010051259">
    <property type="protein sequence ID" value="CAG8835342.1"/>
    <property type="molecule type" value="Genomic_DNA"/>
</dbReference>
<name>A0ABN7WLL1_GIGMA</name>
<proteinExistence type="predicted"/>
<reference evidence="1 2" key="1">
    <citation type="submission" date="2021-06" db="EMBL/GenBank/DDBJ databases">
        <authorList>
            <person name="Kallberg Y."/>
            <person name="Tangrot J."/>
            <person name="Rosling A."/>
        </authorList>
    </citation>
    <scope>NUCLEOTIDE SEQUENCE [LARGE SCALE GENOMIC DNA]</scope>
    <source>
        <strain evidence="1 2">120-4 pot B 10/14</strain>
    </source>
</reference>
<organism evidence="1 2">
    <name type="scientific">Gigaspora margarita</name>
    <dbReference type="NCBI Taxonomy" id="4874"/>
    <lineage>
        <taxon>Eukaryota</taxon>
        <taxon>Fungi</taxon>
        <taxon>Fungi incertae sedis</taxon>
        <taxon>Mucoromycota</taxon>
        <taxon>Glomeromycotina</taxon>
        <taxon>Glomeromycetes</taxon>
        <taxon>Diversisporales</taxon>
        <taxon>Gigasporaceae</taxon>
        <taxon>Gigaspora</taxon>
    </lineage>
</organism>
<evidence type="ECO:0000313" key="2">
    <source>
        <dbReference type="Proteomes" id="UP000789901"/>
    </source>
</evidence>
<evidence type="ECO:0000313" key="1">
    <source>
        <dbReference type="EMBL" id="CAG8835342.1"/>
    </source>
</evidence>
<protein>
    <submittedName>
        <fullName evidence="1">29680_t:CDS:1</fullName>
    </submittedName>
</protein>
<accession>A0ABN7WLL1</accession>
<comment type="caution">
    <text evidence="1">The sequence shown here is derived from an EMBL/GenBank/DDBJ whole genome shotgun (WGS) entry which is preliminary data.</text>
</comment>
<sequence length="200" mass="24044">MNSTSILYDSIFINTYPELLSLHQQIEEFQIIYQSNIEIISNNLIEQYSYNQEELDKSIITDKSNINKPILNNKQINKFKKIYFKNKIEDTENKKDEEAQYKKSQTTIYCNEKCLQTLIFHKYAILNYQKFQNLNNNKKVLFLLKILSATAQQKFTVKGQKYSKFTSIYIFEEIEICSDAFLIIYRIEEKYWRNIRAQFI</sequence>
<keyword evidence="2" id="KW-1185">Reference proteome</keyword>
<gene>
    <name evidence="1" type="ORF">GMARGA_LOCUS32519</name>
</gene>